<protein>
    <submittedName>
        <fullName evidence="2">Uncharacterized protein</fullName>
    </submittedName>
</protein>
<accession>A0A5T2V3N9</accession>
<organism evidence="2">
    <name type="scientific">Salmonella enterica</name>
    <name type="common">Salmonella choleraesuis</name>
    <dbReference type="NCBI Taxonomy" id="28901"/>
    <lineage>
        <taxon>Bacteria</taxon>
        <taxon>Pseudomonadati</taxon>
        <taxon>Pseudomonadota</taxon>
        <taxon>Gammaproteobacteria</taxon>
        <taxon>Enterobacterales</taxon>
        <taxon>Enterobacteriaceae</taxon>
        <taxon>Salmonella</taxon>
    </lineage>
</organism>
<gene>
    <name evidence="3" type="ORF">DT767_01905</name>
    <name evidence="4" type="ORF">DYS66_03370</name>
    <name evidence="2" type="ORF">E2Y06_17300</name>
    <name evidence="1" type="ORF">EZK91_16175</name>
    <name evidence="5" type="ORF">FR081_04590</name>
</gene>
<dbReference type="EMBL" id="AAGBQY010000001">
    <property type="protein sequence ID" value="EBM1414443.1"/>
    <property type="molecule type" value="Genomic_DNA"/>
</dbReference>
<name>A0A5T2V3N9_SALER</name>
<dbReference type="EMBL" id="AAJCNK010000002">
    <property type="protein sequence ID" value="ECK6255048.1"/>
    <property type="molecule type" value="Genomic_DNA"/>
</dbReference>
<dbReference type="RefSeq" id="WP_076735137.1">
    <property type="nucleotide sequence ID" value="NZ_CAIZAL010000108.1"/>
</dbReference>
<dbReference type="AlphaFoldDB" id="A0A5T2V3N9"/>
<dbReference type="EMBL" id="AACVTK010000024">
    <property type="protein sequence ID" value="EAM6982191.1"/>
    <property type="molecule type" value="Genomic_DNA"/>
</dbReference>
<dbReference type="EMBL" id="AACVQO010000044">
    <property type="protein sequence ID" value="EAM6643842.1"/>
    <property type="molecule type" value="Genomic_DNA"/>
</dbReference>
<evidence type="ECO:0000313" key="2">
    <source>
        <dbReference type="EMBL" id="EAM6982191.1"/>
    </source>
</evidence>
<sequence length="222" mass="25199">MEDVQKQIDGVLSNAFRREFWLDLQDEMYATYLASQDVVTGGSLKLERPDIVRLRPQVRHYSLNAAFRRAARSAGYECTDAETKPKGENYVIVSSNGVRVSRIGINHDEQKIKSAKHRSLLAELNQDYEGYTPDFFNLKQTNDGNDTSGTLGVLVLNINPPLSSEQNRMLDLRVVVPFTNLNGYHYNKSVNDILELYAVEREIVVPDIAIPVLKKRLKEQEG</sequence>
<reference evidence="2" key="1">
    <citation type="submission" date="2019-03" db="EMBL/GenBank/DDBJ databases">
        <authorList>
            <consortium name="PulseNet: The National Subtyping Network for Foodborne Disease Surveillance"/>
            <person name="Tarr C.L."/>
            <person name="Trees E."/>
            <person name="Katz L.S."/>
            <person name="Carleton-Romer H.A."/>
            <person name="Stroika S."/>
            <person name="Kucerova Z."/>
            <person name="Roache K.F."/>
            <person name="Sabol A.L."/>
            <person name="Besser J."/>
            <person name="Gerner-Smidt P."/>
        </authorList>
    </citation>
    <scope>NUCLEOTIDE SEQUENCE</scope>
    <source>
        <strain evidence="3">PNUSAS045990</strain>
        <strain evidence="4">PNUSAS049302</strain>
        <strain evidence="1">PNUSAS068457</strain>
        <strain evidence="2">PNUSAS069276</strain>
        <strain evidence="5">PNUSAS086514</strain>
    </source>
</reference>
<comment type="caution">
    <text evidence="2">The sequence shown here is derived from an EMBL/GenBank/DDBJ whole genome shotgun (WGS) entry which is preliminary data.</text>
</comment>
<dbReference type="EMBL" id="AAGCLY010000004">
    <property type="protein sequence ID" value="EBM3954765.1"/>
    <property type="molecule type" value="Genomic_DNA"/>
</dbReference>
<proteinExistence type="predicted"/>
<evidence type="ECO:0000313" key="4">
    <source>
        <dbReference type="EMBL" id="EBM3954765.1"/>
    </source>
</evidence>
<evidence type="ECO:0000313" key="5">
    <source>
        <dbReference type="EMBL" id="ECK6255048.1"/>
    </source>
</evidence>
<evidence type="ECO:0000313" key="3">
    <source>
        <dbReference type="EMBL" id="EBM1414443.1"/>
    </source>
</evidence>
<evidence type="ECO:0000313" key="1">
    <source>
        <dbReference type="EMBL" id="EAM6643842.1"/>
    </source>
</evidence>